<feature type="transmembrane region" description="Helical" evidence="2">
    <location>
        <begin position="110"/>
        <end position="131"/>
    </location>
</feature>
<gene>
    <name evidence="4" type="ORF">G3480_22300</name>
</gene>
<dbReference type="PROSITE" id="PS51724">
    <property type="entry name" value="SPOR"/>
    <property type="match status" value="1"/>
</dbReference>
<feature type="compositionally biased region" description="Low complexity" evidence="1">
    <location>
        <begin position="210"/>
        <end position="245"/>
    </location>
</feature>
<evidence type="ECO:0000313" key="5">
    <source>
        <dbReference type="Proteomes" id="UP000471640"/>
    </source>
</evidence>
<feature type="compositionally biased region" description="Polar residues" evidence="1">
    <location>
        <begin position="336"/>
        <end position="352"/>
    </location>
</feature>
<evidence type="ECO:0000313" key="4">
    <source>
        <dbReference type="EMBL" id="NEX22996.1"/>
    </source>
</evidence>
<evidence type="ECO:0000256" key="1">
    <source>
        <dbReference type="SAM" id="MobiDB-lite"/>
    </source>
</evidence>
<proteinExistence type="predicted"/>
<keyword evidence="2" id="KW-1133">Transmembrane helix</keyword>
<accession>A0A6P1E1Q2</accession>
<dbReference type="AlphaFoldDB" id="A0A6P1E1Q2"/>
<keyword evidence="2" id="KW-0472">Membrane</keyword>
<keyword evidence="5" id="KW-1185">Reference proteome</keyword>
<protein>
    <recommendedName>
        <fullName evidence="3">SPOR domain-containing protein</fullName>
    </recommendedName>
</protein>
<feature type="domain" description="SPOR" evidence="3">
    <location>
        <begin position="354"/>
        <end position="432"/>
    </location>
</feature>
<comment type="caution">
    <text evidence="4">The sequence shown here is derived from an EMBL/GenBank/DDBJ whole genome shotgun (WGS) entry which is preliminary data.</text>
</comment>
<feature type="compositionally biased region" description="Low complexity" evidence="1">
    <location>
        <begin position="300"/>
        <end position="325"/>
    </location>
</feature>
<evidence type="ECO:0000259" key="3">
    <source>
        <dbReference type="PROSITE" id="PS51724"/>
    </source>
</evidence>
<name>A0A6P1E1Q2_9GAMM</name>
<evidence type="ECO:0000256" key="2">
    <source>
        <dbReference type="SAM" id="Phobius"/>
    </source>
</evidence>
<reference evidence="4 5" key="2">
    <citation type="submission" date="2020-02" db="EMBL/GenBank/DDBJ databases">
        <title>Genome sequences of Thiorhodococcus mannitoliphagus and Thiorhodococcus minor, purple sulfur photosynthetic bacteria in the gammaproteobacterial family, Chromatiaceae.</title>
        <authorList>
            <person name="Aviles F.A."/>
            <person name="Meyer T.E."/>
            <person name="Kyndt J.A."/>
        </authorList>
    </citation>
    <scope>NUCLEOTIDE SEQUENCE [LARGE SCALE GENOMIC DNA]</scope>
    <source>
        <strain evidence="4 5">DSM 18266</strain>
    </source>
</reference>
<sequence>MSDKNKDSQDQPDQARPDQNETAEDSATSKPQPGTTGDVATRLNALSAEVERLAESLREQRTAFQDAEVSLVSRIGDVDDDRRQAATRLQRTLQAQRDDIDERLKRQSSLIALALLIFLFLVGGALTFVYYQVGEMRQSLAAQVSEIGQAVEHIETPAATPEKDPIAGEQLTKLSAAVADITASLERLSEETEAARAATPERMPPEPLSAAMEAQPVAAEAANTEPAESMPEASNAPAEEASEVAQTPSVHDDDMAVSQRAQTDALAATEEKTPAQPEQSSLEEAKPPTAEETSIDALGSEQQPSPEPNAQAAQEESEAALAAEQTPAEEQIPASEIQSTETSDSAPTSSTRILLGDKPFTLQLMGFYSLDSMEKFISEHELPEELYYQTTNYRGRPWYVLIHSVHDSQEAADAVAGKLPADLAKLDIWIRRLDPDEAVTMINQPAD</sequence>
<organism evidence="4 5">
    <name type="scientific">Thiorhodococcus mannitoliphagus</name>
    <dbReference type="NCBI Taxonomy" id="329406"/>
    <lineage>
        <taxon>Bacteria</taxon>
        <taxon>Pseudomonadati</taxon>
        <taxon>Pseudomonadota</taxon>
        <taxon>Gammaproteobacteria</taxon>
        <taxon>Chromatiales</taxon>
        <taxon>Chromatiaceae</taxon>
        <taxon>Thiorhodococcus</taxon>
    </lineage>
</organism>
<dbReference type="GO" id="GO:0042834">
    <property type="term" value="F:peptidoglycan binding"/>
    <property type="evidence" value="ECO:0007669"/>
    <property type="project" value="InterPro"/>
</dbReference>
<feature type="region of interest" description="Disordered" evidence="1">
    <location>
        <begin position="1"/>
        <end position="39"/>
    </location>
</feature>
<dbReference type="RefSeq" id="WP_164656214.1">
    <property type="nucleotide sequence ID" value="NZ_JAAIJR010000147.1"/>
</dbReference>
<dbReference type="InterPro" id="IPR007730">
    <property type="entry name" value="SPOR-like_dom"/>
</dbReference>
<dbReference type="EMBL" id="JAAIJR010000147">
    <property type="protein sequence ID" value="NEX22996.1"/>
    <property type="molecule type" value="Genomic_DNA"/>
</dbReference>
<reference evidence="5" key="1">
    <citation type="journal article" date="2020" name="Microbiol. Resour. Announc.">
        <title>Draft Genome Sequences of Thiorhodococcus mannitoliphagus and Thiorhodococcus minor, Purple Sulfur Photosynthetic Bacteria in the Gammaproteobacterial Family Chromatiaceae.</title>
        <authorList>
            <person name="Aviles F.A."/>
            <person name="Meyer T.E."/>
            <person name="Kyndt J.A."/>
        </authorList>
    </citation>
    <scope>NUCLEOTIDE SEQUENCE [LARGE SCALE GENOMIC DNA]</scope>
    <source>
        <strain evidence="5">DSM 18266</strain>
    </source>
</reference>
<dbReference type="InterPro" id="IPR036680">
    <property type="entry name" value="SPOR-like_sf"/>
</dbReference>
<dbReference type="Proteomes" id="UP000471640">
    <property type="component" value="Unassembled WGS sequence"/>
</dbReference>
<feature type="region of interest" description="Disordered" evidence="1">
    <location>
        <begin position="188"/>
        <end position="352"/>
    </location>
</feature>
<feature type="compositionally biased region" description="Polar residues" evidence="1">
    <location>
        <begin position="25"/>
        <end position="35"/>
    </location>
</feature>
<feature type="compositionally biased region" description="Basic and acidic residues" evidence="1">
    <location>
        <begin position="1"/>
        <end position="19"/>
    </location>
</feature>
<dbReference type="Gene3D" id="3.30.70.1070">
    <property type="entry name" value="Sporulation related repeat"/>
    <property type="match status" value="1"/>
</dbReference>
<keyword evidence="2" id="KW-0812">Transmembrane</keyword>